<reference evidence="11" key="2">
    <citation type="submission" date="2014-04" db="EMBL/GenBank/DDBJ databases">
        <authorList>
            <person name="Urmite Genomes U."/>
        </authorList>
    </citation>
    <scope>NUCLEOTIDE SEQUENCE</scope>
    <source>
        <strain evidence="11">DSM 44626</strain>
    </source>
</reference>
<feature type="active site" description="Proton acceptor" evidence="6">
    <location>
        <position position="343"/>
    </location>
</feature>
<dbReference type="EMBL" id="LQPY01000004">
    <property type="protein sequence ID" value="ORX07613.1"/>
    <property type="molecule type" value="Genomic_DNA"/>
</dbReference>
<dbReference type="AlphaFoldDB" id="A0A024K6L6"/>
<dbReference type="InterPro" id="IPR016039">
    <property type="entry name" value="Thiolase-like"/>
</dbReference>
<evidence type="ECO:0000256" key="7">
    <source>
        <dbReference type="RuleBase" id="RU003557"/>
    </source>
</evidence>
<dbReference type="GO" id="GO:0003985">
    <property type="term" value="F:acetyl-CoA C-acetyltransferase activity"/>
    <property type="evidence" value="ECO:0007669"/>
    <property type="project" value="UniProtKB-EC"/>
</dbReference>
<feature type="compositionally biased region" description="Basic and acidic residues" evidence="8">
    <location>
        <begin position="210"/>
        <end position="220"/>
    </location>
</feature>
<feature type="domain" description="Thiolase C-terminal" evidence="10">
    <location>
        <begin position="269"/>
        <end position="385"/>
    </location>
</feature>
<sequence length="388" mass="39988">MGAAIPLGAAWTSPFAKWGGALAEVSSLQLAAAVTTAALDTRGLDRDELDSLVLGWTIPQPDIFYGAPGLAAAIGASGIAGPMVSQACATSVLALRTAAREVESGGAATTLVVLTDRTSNGPLLVYPQPGASGGAPATEHWVLDSFARDPHTGESMLATADAVAREEGIERAALDDLAALRYAQYADRPMDLDHIVPAVIERRRSTIKLTEDEGVQHSTRESLGQLRPAAPEGSHSFGSQTHPADGAAGAIVTSPARARELSRNQGIVELLGFGEARVEAARMPKAPVPAANRALAAAGVTISDVDLVATHNPFAVNDVYFATQTGFPLDRMNVFGCSLVFGHPQAPTGMRSIVELISALQRRGGGIGLFTGCAAGDVGSAVVIKVSD</sequence>
<proteinExistence type="inferred from homology"/>
<evidence type="ECO:0000256" key="4">
    <source>
        <dbReference type="ARBA" id="ARBA00023315"/>
    </source>
</evidence>
<evidence type="ECO:0000313" key="12">
    <source>
        <dbReference type="EMBL" id="ORX07613.1"/>
    </source>
</evidence>
<evidence type="ECO:0000313" key="11">
    <source>
        <dbReference type="EMBL" id="CDO91556.1"/>
    </source>
</evidence>
<gene>
    <name evidence="12" type="ORF">AWC29_05415</name>
    <name evidence="11" type="ORF">BN973_05965</name>
</gene>
<dbReference type="STRING" id="47839.BN973_05965"/>
<keyword evidence="13" id="KW-1185">Reference proteome</keyword>
<dbReference type="InterPro" id="IPR020616">
    <property type="entry name" value="Thiolase_N"/>
</dbReference>
<dbReference type="Pfam" id="PF02803">
    <property type="entry name" value="Thiolase_C"/>
    <property type="match status" value="1"/>
</dbReference>
<organism evidence="11">
    <name type="scientific">Mycobacterium triplex</name>
    <dbReference type="NCBI Taxonomy" id="47839"/>
    <lineage>
        <taxon>Bacteria</taxon>
        <taxon>Bacillati</taxon>
        <taxon>Actinomycetota</taxon>
        <taxon>Actinomycetes</taxon>
        <taxon>Mycobacteriales</taxon>
        <taxon>Mycobacteriaceae</taxon>
        <taxon>Mycobacterium</taxon>
        <taxon>Mycobacterium simiae complex</taxon>
    </lineage>
</organism>
<name>A0A024K6L6_9MYCO</name>
<evidence type="ECO:0000256" key="8">
    <source>
        <dbReference type="SAM" id="MobiDB-lite"/>
    </source>
</evidence>
<keyword evidence="3 7" id="KW-0808">Transferase</keyword>
<dbReference type="HOGENOM" id="CLU_695910_0_0_11"/>
<dbReference type="Gene3D" id="3.40.47.10">
    <property type="match status" value="2"/>
</dbReference>
<dbReference type="SUPFAM" id="SSF53901">
    <property type="entry name" value="Thiolase-like"/>
    <property type="match status" value="2"/>
</dbReference>
<dbReference type="EC" id="2.3.1.9" evidence="2"/>
<evidence type="ECO:0000256" key="6">
    <source>
        <dbReference type="PIRSR" id="PIRSR000429-1"/>
    </source>
</evidence>
<evidence type="ECO:0000256" key="2">
    <source>
        <dbReference type="ARBA" id="ARBA00012705"/>
    </source>
</evidence>
<comment type="similarity">
    <text evidence="1 7">Belongs to the thiolase-like superfamily. Thiolase family.</text>
</comment>
<protein>
    <recommendedName>
        <fullName evidence="5">Probable acetyl-CoA acetyltransferase</fullName>
        <ecNumber evidence="2">2.3.1.9</ecNumber>
    </recommendedName>
</protein>
<dbReference type="PANTHER" id="PTHR18919">
    <property type="entry name" value="ACETYL-COA C-ACYLTRANSFERASE"/>
    <property type="match status" value="1"/>
</dbReference>
<dbReference type="PANTHER" id="PTHR18919:SF107">
    <property type="entry name" value="ACETYL-COA ACETYLTRANSFERASE, CYTOSOLIC"/>
    <property type="match status" value="1"/>
</dbReference>
<reference evidence="12 13" key="3">
    <citation type="submission" date="2016-01" db="EMBL/GenBank/DDBJ databases">
        <title>The new phylogeny of the genus Mycobacterium.</title>
        <authorList>
            <person name="Tarcisio F."/>
            <person name="Conor M."/>
            <person name="Antonella G."/>
            <person name="Elisabetta G."/>
            <person name="Giulia F.S."/>
            <person name="Sara T."/>
            <person name="Anna F."/>
            <person name="Clotilde B."/>
            <person name="Roberto B."/>
            <person name="Veronica D.S."/>
            <person name="Fabio R."/>
            <person name="Monica P."/>
            <person name="Olivier J."/>
            <person name="Enrico T."/>
            <person name="Nicola S."/>
        </authorList>
    </citation>
    <scope>NUCLEOTIDE SEQUENCE [LARGE SCALE GENOMIC DNA]</scope>
    <source>
        <strain evidence="12 13">DSM 44626</strain>
    </source>
</reference>
<evidence type="ECO:0000256" key="5">
    <source>
        <dbReference type="ARBA" id="ARBA00040529"/>
    </source>
</evidence>
<dbReference type="eggNOG" id="COG0183">
    <property type="taxonomic scope" value="Bacteria"/>
</dbReference>
<evidence type="ECO:0000259" key="10">
    <source>
        <dbReference type="Pfam" id="PF02803"/>
    </source>
</evidence>
<dbReference type="CDD" id="cd00751">
    <property type="entry name" value="thiolase"/>
    <property type="match status" value="1"/>
</dbReference>
<feature type="domain" description="Thiolase N-terminal" evidence="9">
    <location>
        <begin position="11"/>
        <end position="254"/>
    </location>
</feature>
<dbReference type="RefSeq" id="WP_036473892.1">
    <property type="nucleotide sequence ID" value="NZ_HG964447.1"/>
</dbReference>
<dbReference type="EMBL" id="HG964447">
    <property type="protein sequence ID" value="CDO91556.1"/>
    <property type="molecule type" value="Genomic_DNA"/>
</dbReference>
<feature type="active site" description="Acyl-thioester intermediate" evidence="6">
    <location>
        <position position="88"/>
    </location>
</feature>
<feature type="region of interest" description="Disordered" evidence="8">
    <location>
        <begin position="210"/>
        <end position="247"/>
    </location>
</feature>
<dbReference type="InterPro" id="IPR002155">
    <property type="entry name" value="Thiolase"/>
</dbReference>
<accession>A0A024K6L6</accession>
<dbReference type="PIRSF" id="PIRSF000429">
    <property type="entry name" value="Ac-CoA_Ac_transf"/>
    <property type="match status" value="1"/>
</dbReference>
<evidence type="ECO:0000256" key="1">
    <source>
        <dbReference type="ARBA" id="ARBA00010982"/>
    </source>
</evidence>
<keyword evidence="4 7" id="KW-0012">Acyltransferase</keyword>
<feature type="active site" description="Proton acceptor" evidence="6">
    <location>
        <position position="373"/>
    </location>
</feature>
<dbReference type="InterPro" id="IPR020617">
    <property type="entry name" value="Thiolase_C"/>
</dbReference>
<dbReference type="Proteomes" id="UP000028880">
    <property type="component" value="Unassembled WGS sequence"/>
</dbReference>
<evidence type="ECO:0000256" key="3">
    <source>
        <dbReference type="ARBA" id="ARBA00022679"/>
    </source>
</evidence>
<dbReference type="OrthoDB" id="1402717at2"/>
<dbReference type="Pfam" id="PF00108">
    <property type="entry name" value="Thiolase_N"/>
    <property type="match status" value="1"/>
</dbReference>
<evidence type="ECO:0000259" key="9">
    <source>
        <dbReference type="Pfam" id="PF00108"/>
    </source>
</evidence>
<dbReference type="Proteomes" id="UP000193710">
    <property type="component" value="Unassembled WGS sequence"/>
</dbReference>
<evidence type="ECO:0000313" key="13">
    <source>
        <dbReference type="Proteomes" id="UP000193710"/>
    </source>
</evidence>
<reference evidence="11" key="1">
    <citation type="journal article" date="2014" name="Genome Announc.">
        <title>Draft Genome Sequence of Mycobacterium triplex DSM 44626.</title>
        <authorList>
            <person name="Sassi M."/>
            <person name="Croce O."/>
            <person name="Robert C."/>
            <person name="Raoult D."/>
            <person name="Drancourt M."/>
        </authorList>
    </citation>
    <scope>NUCLEOTIDE SEQUENCE [LARGE SCALE GENOMIC DNA]</scope>
    <source>
        <strain evidence="11">DSM 44626</strain>
    </source>
</reference>